<protein>
    <recommendedName>
        <fullName evidence="5">AIPR protein</fullName>
    </recommendedName>
</protein>
<evidence type="ECO:0000313" key="3">
    <source>
        <dbReference type="EMBL" id="QDI04240.1"/>
    </source>
</evidence>
<dbReference type="InterPro" id="IPR018891">
    <property type="entry name" value="AIPR_C"/>
</dbReference>
<dbReference type="Pfam" id="PF22879">
    <property type="entry name" value="AIPR_N"/>
    <property type="match status" value="1"/>
</dbReference>
<reference evidence="3 4" key="1">
    <citation type="submission" date="2019-03" db="EMBL/GenBank/DDBJ databases">
        <title>Tal1 in Xanthomonas translucens pv. cerealis Contributes to Virulence in Bacterial Leaf Streak of Wheat.</title>
        <authorList>
            <person name="Shah S.M.A."/>
            <person name="Haq F."/>
            <person name="Ma W."/>
            <person name="Xu X."/>
            <person name="Wang S."/>
            <person name="Xu Z."/>
            <person name="Zou L."/>
            <person name="Zhu B."/>
            <person name="Chen G."/>
        </authorList>
    </citation>
    <scope>NUCLEOTIDE SEQUENCE [LARGE SCALE GENOMIC DNA]</scope>
    <source>
        <strain evidence="3 4">01</strain>
    </source>
</reference>
<name>A0A514EDY2_9XANT</name>
<evidence type="ECO:0000259" key="1">
    <source>
        <dbReference type="Pfam" id="PF10592"/>
    </source>
</evidence>
<evidence type="ECO:0000313" key="4">
    <source>
        <dbReference type="Proteomes" id="UP000319349"/>
    </source>
</evidence>
<gene>
    <name evidence="3" type="ORF">E4A48_11520</name>
</gene>
<evidence type="ECO:0000259" key="2">
    <source>
        <dbReference type="Pfam" id="PF22879"/>
    </source>
</evidence>
<dbReference type="EMBL" id="CP038228">
    <property type="protein sequence ID" value="QDI04240.1"/>
    <property type="molecule type" value="Genomic_DNA"/>
</dbReference>
<dbReference type="Pfam" id="PF10592">
    <property type="entry name" value="AIPR"/>
    <property type="match status" value="1"/>
</dbReference>
<evidence type="ECO:0008006" key="5">
    <source>
        <dbReference type="Google" id="ProtNLM"/>
    </source>
</evidence>
<dbReference type="AlphaFoldDB" id="A0A514EDY2"/>
<keyword evidence="4" id="KW-1185">Reference proteome</keyword>
<feature type="domain" description="Abortive phage infection protein C-terminal" evidence="1">
    <location>
        <begin position="248"/>
        <end position="557"/>
    </location>
</feature>
<proteinExistence type="predicted"/>
<dbReference type="InterPro" id="IPR055101">
    <property type="entry name" value="AIPR_N"/>
</dbReference>
<feature type="domain" description="Abortive infection phage resistance protein N-terminal" evidence="2">
    <location>
        <begin position="34"/>
        <end position="188"/>
    </location>
</feature>
<organism evidence="3 4">
    <name type="scientific">Xanthomonas cerealis pv. cerealis</name>
    <dbReference type="NCBI Taxonomy" id="152263"/>
    <lineage>
        <taxon>Bacteria</taxon>
        <taxon>Pseudomonadati</taxon>
        <taxon>Pseudomonadota</taxon>
        <taxon>Gammaproteobacteria</taxon>
        <taxon>Lysobacterales</taxon>
        <taxon>Lysobacteraceae</taxon>
        <taxon>Xanthomonas</taxon>
        <taxon>Xanthomonas translucens group</taxon>
        <taxon>Xanthomonas cerealis</taxon>
    </lineage>
</organism>
<sequence>MSYMDEDTASYRQALLGEIGAESAAGMGYTSTRFVDRACSILENGEEFTEYNVCRISGQVSRGWPVLLDAYSFSPSDGVLNLIVSAFSGAEEPEPLLTEEIKRTVAAAFRFLEGSVHESLADSWDESHDAHAVCSEIFSFATGGEMTKACIYLISDRPLGTAIGKMPELALGTQRVDLHLWDIARLARMEASSRGREEITIDFEGEYGEGIPALPVGLDSRSRYDSFMCVMPGNILASLYDRFGGRILEQNVRAFLGDNRKVNKGIRDTLRNEPEMFFAFNNGLTVTVSDLETCASDLGRTEITKATGLQIVNGGQTTASLYWASKAGADLSKVRIQMKLSRLPEDGFEDAVHNIARFANAQNAVSASDLFAGHPYFKRLEGISRDTLAPPAKAGEGNTYWYFERTSGSYKVELKRKKAIEAKLWQMLNPRKQILMKTDVARYESTFDGLPHIVSSGAQKNIAAFGKIIVQQWAIDPTEFDSSYFQRVVCRAILTRMVDAAIPAQDWYPGSIVRPLTSYTLALMSSRMQAAGMQPPYDKIWRAQRAPDVFMREAMRIAALVLPLLMEIPEAQVRNRLVTEWVKREACWTRVEASEISLAPEFLATCSIAEGRHSGRPLSWKDRAHLFWRDGVWRRLHAWESREHKLTQGERDIVEWAALTSEFNPKGFRLEKLQESMKHATDEGFV</sequence>
<accession>A0A514EDY2</accession>
<dbReference type="Proteomes" id="UP000319349">
    <property type="component" value="Chromosome"/>
</dbReference>